<organism evidence="9 10">
    <name type="scientific">Niallia nealsonii</name>
    <dbReference type="NCBI Taxonomy" id="115979"/>
    <lineage>
        <taxon>Bacteria</taxon>
        <taxon>Bacillati</taxon>
        <taxon>Bacillota</taxon>
        <taxon>Bacilli</taxon>
        <taxon>Bacillales</taxon>
        <taxon>Bacillaceae</taxon>
        <taxon>Niallia</taxon>
    </lineage>
</organism>
<feature type="transmembrane region" description="Helical" evidence="8">
    <location>
        <begin position="320"/>
        <end position="340"/>
    </location>
</feature>
<feature type="transmembrane region" description="Helical" evidence="8">
    <location>
        <begin position="107"/>
        <end position="129"/>
    </location>
</feature>
<evidence type="ECO:0000313" key="9">
    <source>
        <dbReference type="EMBL" id="PKG22279.1"/>
    </source>
</evidence>
<keyword evidence="7 8" id="KW-0472">Membrane</keyword>
<dbReference type="EMBL" id="PISE01000044">
    <property type="protein sequence ID" value="PKG22279.1"/>
    <property type="molecule type" value="Genomic_DNA"/>
</dbReference>
<dbReference type="Gene3D" id="1.10.3470.10">
    <property type="entry name" value="ABC transporter involved in vitamin B12 uptake, BtuC"/>
    <property type="match status" value="1"/>
</dbReference>
<evidence type="ECO:0000313" key="10">
    <source>
        <dbReference type="Proteomes" id="UP000233375"/>
    </source>
</evidence>
<dbReference type="GO" id="GO:0033214">
    <property type="term" value="P:siderophore-iron import into cell"/>
    <property type="evidence" value="ECO:0007669"/>
    <property type="project" value="TreeGrafter"/>
</dbReference>
<evidence type="ECO:0000256" key="4">
    <source>
        <dbReference type="ARBA" id="ARBA00022475"/>
    </source>
</evidence>
<dbReference type="Pfam" id="PF01032">
    <property type="entry name" value="FecCD"/>
    <property type="match status" value="1"/>
</dbReference>
<feature type="transmembrane region" description="Helical" evidence="8">
    <location>
        <begin position="291"/>
        <end position="308"/>
    </location>
</feature>
<feature type="transmembrane region" description="Helical" evidence="8">
    <location>
        <begin position="165"/>
        <end position="187"/>
    </location>
</feature>
<sequence>MVELAENRIKGNKKNKEKSIYKIALLILSCFVLVFLLAVSISIGAANIHLSTVWNAVFQFDSTVQAHQIIQEIRLPRSIGACLIGACLAVSGAILQGLTRNPLADSSIMGVTSGAALALIIVLVFFPALSMAEQSLASFVGAGLGVLIVFGIGTFSKGSVSPAKLALAGVAVSSLFQAITTAIALHFDMAKNMGFWYAGGLNKVNWSGVHVLFIVCIVGIAAAILISKALTILSLGEDVSKGLGQNTLIIRAIGFAVTLFLTGAAVSVAGPIGFVGLVVPHITRFLIGPDYRWIIPFSAVFGAILLVLSDAVARMVNAPFETPAGVIMAIIGVPFFLYLARGERRRA</sequence>
<evidence type="ECO:0000256" key="1">
    <source>
        <dbReference type="ARBA" id="ARBA00004651"/>
    </source>
</evidence>
<dbReference type="SUPFAM" id="SSF81345">
    <property type="entry name" value="ABC transporter involved in vitamin B12 uptake, BtuC"/>
    <property type="match status" value="1"/>
</dbReference>
<dbReference type="RefSeq" id="WP_101178519.1">
    <property type="nucleotide sequence ID" value="NZ_PISE01000044.1"/>
</dbReference>
<feature type="transmembrane region" description="Helical" evidence="8">
    <location>
        <begin position="20"/>
        <end position="45"/>
    </location>
</feature>
<evidence type="ECO:0000256" key="5">
    <source>
        <dbReference type="ARBA" id="ARBA00022692"/>
    </source>
</evidence>
<evidence type="ECO:0000256" key="8">
    <source>
        <dbReference type="SAM" id="Phobius"/>
    </source>
</evidence>
<evidence type="ECO:0000256" key="6">
    <source>
        <dbReference type="ARBA" id="ARBA00022989"/>
    </source>
</evidence>
<protein>
    <submittedName>
        <fullName evidence="9">Ferrichrome ABC transporter permease</fullName>
    </submittedName>
</protein>
<dbReference type="FunFam" id="1.10.3470.10:FF:000001">
    <property type="entry name" value="Vitamin B12 ABC transporter permease BtuC"/>
    <property type="match status" value="1"/>
</dbReference>
<dbReference type="PANTHER" id="PTHR30472">
    <property type="entry name" value="FERRIC ENTEROBACTIN TRANSPORT SYSTEM PERMEASE PROTEIN"/>
    <property type="match status" value="1"/>
</dbReference>
<dbReference type="GO" id="GO:0022857">
    <property type="term" value="F:transmembrane transporter activity"/>
    <property type="evidence" value="ECO:0007669"/>
    <property type="project" value="InterPro"/>
</dbReference>
<dbReference type="AlphaFoldDB" id="A0A2N0YYE3"/>
<feature type="transmembrane region" description="Helical" evidence="8">
    <location>
        <begin position="135"/>
        <end position="153"/>
    </location>
</feature>
<dbReference type="CDD" id="cd06550">
    <property type="entry name" value="TM_ABC_iron-siderophores_like"/>
    <property type="match status" value="1"/>
</dbReference>
<dbReference type="PANTHER" id="PTHR30472:SF58">
    <property type="entry name" value="IRON(3+)-HYDROXAMATE IMPORT SYSTEM PERMEASE PROTEIN FHUB"/>
    <property type="match status" value="1"/>
</dbReference>
<dbReference type="OrthoDB" id="9811721at2"/>
<comment type="similarity">
    <text evidence="2">Belongs to the binding-protein-dependent transport system permease family. FecCD subfamily.</text>
</comment>
<comment type="subcellular location">
    <subcellularLocation>
        <location evidence="1">Cell membrane</location>
        <topology evidence="1">Multi-pass membrane protein</topology>
    </subcellularLocation>
</comment>
<evidence type="ECO:0000256" key="2">
    <source>
        <dbReference type="ARBA" id="ARBA00007935"/>
    </source>
</evidence>
<keyword evidence="5 8" id="KW-0812">Transmembrane</keyword>
<accession>A0A2N0YYE3</accession>
<reference evidence="9 10" key="1">
    <citation type="journal article" date="2003" name="Int. J. Syst. Evol. Microbiol.">
        <title>Bacillus nealsonii sp. nov., isolated from a spacecraft-assembly facility, whose spores are gamma-radiation resistant.</title>
        <authorList>
            <person name="Venkateswaran K."/>
            <person name="Kempf M."/>
            <person name="Chen F."/>
            <person name="Satomi M."/>
            <person name="Nicholson W."/>
            <person name="Kern R."/>
        </authorList>
    </citation>
    <scope>NUCLEOTIDE SEQUENCE [LARGE SCALE GENOMIC DNA]</scope>
    <source>
        <strain evidence="9 10">FO-92</strain>
    </source>
</reference>
<keyword evidence="4" id="KW-1003">Cell membrane</keyword>
<feature type="transmembrane region" description="Helical" evidence="8">
    <location>
        <begin position="207"/>
        <end position="227"/>
    </location>
</feature>
<name>A0A2N0YYE3_9BACI</name>
<dbReference type="InterPro" id="IPR000522">
    <property type="entry name" value="ABC_transptr_permease_BtuC"/>
</dbReference>
<evidence type="ECO:0000256" key="7">
    <source>
        <dbReference type="ARBA" id="ARBA00023136"/>
    </source>
</evidence>
<dbReference type="GO" id="GO:0005886">
    <property type="term" value="C:plasma membrane"/>
    <property type="evidence" value="ECO:0007669"/>
    <property type="project" value="UniProtKB-SubCell"/>
</dbReference>
<feature type="transmembrane region" description="Helical" evidence="8">
    <location>
        <begin position="248"/>
        <end position="279"/>
    </location>
</feature>
<dbReference type="InterPro" id="IPR037294">
    <property type="entry name" value="ABC_BtuC-like"/>
</dbReference>
<keyword evidence="6 8" id="KW-1133">Transmembrane helix</keyword>
<keyword evidence="3" id="KW-0813">Transport</keyword>
<proteinExistence type="inferred from homology"/>
<gene>
    <name evidence="9" type="ORF">CWS01_17755</name>
</gene>
<comment type="caution">
    <text evidence="9">The sequence shown here is derived from an EMBL/GenBank/DDBJ whole genome shotgun (WGS) entry which is preliminary data.</text>
</comment>
<evidence type="ECO:0000256" key="3">
    <source>
        <dbReference type="ARBA" id="ARBA00022448"/>
    </source>
</evidence>
<dbReference type="Proteomes" id="UP000233375">
    <property type="component" value="Unassembled WGS sequence"/>
</dbReference>
<keyword evidence="10" id="KW-1185">Reference proteome</keyword>